<dbReference type="Pfam" id="PF01841">
    <property type="entry name" value="Transglut_core"/>
    <property type="match status" value="1"/>
</dbReference>
<sequence>MFSRSRYQVRGSSSTSGRVQPGRASQGTTLASTTAFTAFNVNKYGGLGSIIPGMSSWSRDPSETFMSLGSPDSGVGSPTHGRGVFTCCGVPMGRPRPTIGSGQDQSAILEVGKIDWEAAINATDHHTDRFDAVESGKPVIRRGQVFKLTVHFKRQLIPHRDTIRFKFEFGRNPFISRGTRVLRTVQGKELDNNDWGVRLRTMSGTHTIMDVMTPADCPVGIWKMSIITNFKDDVKKMQTFKCDQGIYVLFNPWVKEDLTYMDDKKEIEEYVLNDMGKIWCGTSKRLRYRAWNFGQYEDPVLDAAIRVLDASKLDAGARGNPVKIVRTISAMVNAPDDNGVLEGNWSGSYEGGTPPTQWQGSVQILTKWFESGEPVCFGQCWVFSGVTTTVLRALGIPGRSVTNFASAHDTNCNITVDFHYSQDYSKLEDMNMDSIWNFHVWNESWMARPDLPAGNGGWQAIDATPQETSEGVFCAGPAAVSAIRKGEVGILYDAPFIFAEVNADIIHWLCPDLETEDMVKLKMDTNGVGQSISTKRPGPMGIGNSDRLDVTDSYKATDRSDEERAAVINALMRGHSSSTTAYDVLKEDVIFTLDDKDDVLIGQPFSIFLKMKNTSKEKRTVEITMHLETTYYTGVVAEKVKTEKFTVVLEPLKDNKSSITGVPDEYLDLLVDQAAFQVSAIGTVKETKQVICLSDDFRVRAPDVIVKSDGKCQVGKPCKVDVKFVNPLTKILHKCMFILEAPGLEKPHEIACSNVEAKGTASMSYTCQPKHAGMKTILVSFTSKELSDADGFLTVDVKPAATSAHR</sequence>
<dbReference type="InterPro" id="IPR050779">
    <property type="entry name" value="Transglutaminase"/>
</dbReference>
<dbReference type="Gene3D" id="2.60.40.10">
    <property type="entry name" value="Immunoglobulins"/>
    <property type="match status" value="3"/>
</dbReference>
<evidence type="ECO:0000313" key="5">
    <source>
        <dbReference type="RefSeq" id="XP_014667659.1"/>
    </source>
</evidence>
<dbReference type="SUPFAM" id="SSF49309">
    <property type="entry name" value="Transglutaminase, two C-terminal domains"/>
    <property type="match status" value="2"/>
</dbReference>
<evidence type="ECO:0000313" key="4">
    <source>
        <dbReference type="Proteomes" id="UP000695022"/>
    </source>
</evidence>
<dbReference type="Proteomes" id="UP000695022">
    <property type="component" value="Unplaced"/>
</dbReference>
<evidence type="ECO:0000256" key="2">
    <source>
        <dbReference type="SAM" id="MobiDB-lite"/>
    </source>
</evidence>
<dbReference type="InterPro" id="IPR002931">
    <property type="entry name" value="Transglutaminase-like"/>
</dbReference>
<evidence type="ECO:0000259" key="3">
    <source>
        <dbReference type="SMART" id="SM00460"/>
    </source>
</evidence>
<dbReference type="RefSeq" id="XP_014667659.1">
    <property type="nucleotide sequence ID" value="XM_014812173.1"/>
</dbReference>
<dbReference type="Pfam" id="PF00927">
    <property type="entry name" value="Transglut_C"/>
    <property type="match status" value="2"/>
</dbReference>
<dbReference type="InterPro" id="IPR001102">
    <property type="entry name" value="Transglutaminase_N"/>
</dbReference>
<feature type="compositionally biased region" description="Polar residues" evidence="2">
    <location>
        <begin position="10"/>
        <end position="27"/>
    </location>
</feature>
<dbReference type="SUPFAM" id="SSF81296">
    <property type="entry name" value="E set domains"/>
    <property type="match status" value="1"/>
</dbReference>
<dbReference type="PROSITE" id="PS00547">
    <property type="entry name" value="TRANSGLUTAMINASES"/>
    <property type="match status" value="1"/>
</dbReference>
<feature type="region of interest" description="Disordered" evidence="2">
    <location>
        <begin position="1"/>
        <end position="28"/>
    </location>
</feature>
<evidence type="ECO:0000256" key="1">
    <source>
        <dbReference type="ARBA" id="ARBA00005968"/>
    </source>
</evidence>
<dbReference type="Gene3D" id="3.90.260.10">
    <property type="entry name" value="Transglutaminase-like"/>
    <property type="match status" value="1"/>
</dbReference>
<protein>
    <submittedName>
        <fullName evidence="5">Hemocyte protein-glutamine gamma-glutamyltransferase-like isoform X1</fullName>
    </submittedName>
</protein>
<dbReference type="PIRSF" id="PIRSF000459">
    <property type="entry name" value="TGM_EBP42"/>
    <property type="match status" value="1"/>
</dbReference>
<organism evidence="4 5">
    <name type="scientific">Priapulus caudatus</name>
    <name type="common">Priapulid worm</name>
    <dbReference type="NCBI Taxonomy" id="37621"/>
    <lineage>
        <taxon>Eukaryota</taxon>
        <taxon>Metazoa</taxon>
        <taxon>Ecdysozoa</taxon>
        <taxon>Scalidophora</taxon>
        <taxon>Priapulida</taxon>
        <taxon>Priapulimorpha</taxon>
        <taxon>Priapulimorphida</taxon>
        <taxon>Priapulidae</taxon>
        <taxon>Priapulus</taxon>
    </lineage>
</organism>
<reference evidence="5" key="1">
    <citation type="submission" date="2025-08" db="UniProtKB">
        <authorList>
            <consortium name="RefSeq"/>
        </authorList>
    </citation>
    <scope>IDENTIFICATION</scope>
</reference>
<dbReference type="InterPro" id="IPR014756">
    <property type="entry name" value="Ig_E-set"/>
</dbReference>
<dbReference type="SUPFAM" id="SSF54001">
    <property type="entry name" value="Cysteine proteinases"/>
    <property type="match status" value="1"/>
</dbReference>
<dbReference type="InterPro" id="IPR023608">
    <property type="entry name" value="Transglutaminase_animal"/>
</dbReference>
<dbReference type="InterPro" id="IPR038765">
    <property type="entry name" value="Papain-like_cys_pep_sf"/>
</dbReference>
<dbReference type="PANTHER" id="PTHR11590">
    <property type="entry name" value="PROTEIN-GLUTAMINE GAMMA-GLUTAMYLTRANSFERASE"/>
    <property type="match status" value="1"/>
</dbReference>
<dbReference type="InterPro" id="IPR013783">
    <property type="entry name" value="Ig-like_fold"/>
</dbReference>
<dbReference type="InterPro" id="IPR013808">
    <property type="entry name" value="Transglutaminase_AS"/>
</dbReference>
<dbReference type="PANTHER" id="PTHR11590:SF40">
    <property type="entry name" value="HEMOCYTE PROTEIN-GLUTAMINE GAMMA-GLUTAMYLTRANSFERASE-LIKE PROTEIN"/>
    <property type="match status" value="1"/>
</dbReference>
<dbReference type="InterPro" id="IPR008958">
    <property type="entry name" value="Transglutaminase_C"/>
</dbReference>
<feature type="domain" description="Transglutaminase-like" evidence="3">
    <location>
        <begin position="372"/>
        <end position="465"/>
    </location>
</feature>
<dbReference type="InterPro" id="IPR036238">
    <property type="entry name" value="Transglutaminase_C_sf"/>
</dbReference>
<accession>A0ABM1E638</accession>
<dbReference type="SMART" id="SM00460">
    <property type="entry name" value="TGc"/>
    <property type="match status" value="1"/>
</dbReference>
<name>A0ABM1E638_PRICU</name>
<keyword evidence="4" id="KW-1185">Reference proteome</keyword>
<comment type="similarity">
    <text evidence="1">Belongs to the transglutaminase superfamily. Transglutaminase family.</text>
</comment>
<proteinExistence type="inferred from homology"/>
<dbReference type="InterPro" id="IPR036985">
    <property type="entry name" value="Transglutaminase-like_sf"/>
</dbReference>
<gene>
    <name evidence="5" type="primary">LOC106809183</name>
</gene>
<dbReference type="Pfam" id="PF00868">
    <property type="entry name" value="Transglut_N"/>
    <property type="match status" value="1"/>
</dbReference>
<dbReference type="GeneID" id="106809183"/>